<evidence type="ECO:0000313" key="2">
    <source>
        <dbReference type="Proteomes" id="UP000319148"/>
    </source>
</evidence>
<evidence type="ECO:0000313" key="1">
    <source>
        <dbReference type="EMBL" id="TPD57981.1"/>
    </source>
</evidence>
<proteinExistence type="predicted"/>
<sequence>MAAEQLPPDFDATVRRYYLPVAERIAALQNRLGRPLVVGVNGAQGSGKSTLSAFLKLILENNHDLRTVVISIDDLYLTRAEREQLARDIHPLLVTRGVPGTHDVGLGIQTITKLLNAKEDDVTLIPRFDKARDDRCPQEDWDRFKGRADIVILEGWCVGARPQPDEDLANPVNDLERNEDPAGAWRRHVNNQLKGPYRELFGLLDYLVMLLVPSFDCVLDFRLKQERKLAHKLETTGVKAENLKLMDEAAIHRFIMHYERLTRFMLTDLPAIADALLEVDADHSVTGLSFKDS</sequence>
<reference evidence="2" key="1">
    <citation type="submission" date="2019-06" db="EMBL/GenBank/DDBJ databases">
        <title>The complete genome of Emcibacter congregatus ZYLT.</title>
        <authorList>
            <person name="Zhao Z."/>
        </authorList>
    </citation>
    <scope>NUCLEOTIDE SEQUENCE [LARGE SCALE GENOMIC DNA]</scope>
    <source>
        <strain evidence="2">MCCC 1A06723</strain>
    </source>
</reference>
<evidence type="ECO:0008006" key="3">
    <source>
        <dbReference type="Google" id="ProtNLM"/>
    </source>
</evidence>
<comment type="caution">
    <text evidence="1">The sequence shown here is derived from an EMBL/GenBank/DDBJ whole genome shotgun (WGS) entry which is preliminary data.</text>
</comment>
<dbReference type="OrthoDB" id="455474at2"/>
<dbReference type="SUPFAM" id="SSF52540">
    <property type="entry name" value="P-loop containing nucleoside triphosphate hydrolases"/>
    <property type="match status" value="1"/>
</dbReference>
<dbReference type="Gene3D" id="3.40.50.300">
    <property type="entry name" value="P-loop containing nucleotide triphosphate hydrolases"/>
    <property type="match status" value="1"/>
</dbReference>
<name>A0A501PD70_9PROT</name>
<accession>A0A501PD70</accession>
<dbReference type="AlphaFoldDB" id="A0A501PD70"/>
<keyword evidence="2" id="KW-1185">Reference proteome</keyword>
<gene>
    <name evidence="1" type="ORF">FIV46_17600</name>
</gene>
<protein>
    <recommendedName>
        <fullName evidence="3">Kinase</fullName>
    </recommendedName>
</protein>
<dbReference type="Proteomes" id="UP000319148">
    <property type="component" value="Unassembled WGS sequence"/>
</dbReference>
<dbReference type="PANTHER" id="PTHR10285">
    <property type="entry name" value="URIDINE KINASE"/>
    <property type="match status" value="1"/>
</dbReference>
<dbReference type="InterPro" id="IPR027417">
    <property type="entry name" value="P-loop_NTPase"/>
</dbReference>
<organism evidence="1 2">
    <name type="scientific">Emcibacter nanhaiensis</name>
    <dbReference type="NCBI Taxonomy" id="1505037"/>
    <lineage>
        <taxon>Bacteria</taxon>
        <taxon>Pseudomonadati</taxon>
        <taxon>Pseudomonadota</taxon>
        <taxon>Alphaproteobacteria</taxon>
        <taxon>Emcibacterales</taxon>
        <taxon>Emcibacteraceae</taxon>
        <taxon>Emcibacter</taxon>
    </lineage>
</organism>
<dbReference type="EMBL" id="VFIY01000018">
    <property type="protein sequence ID" value="TPD57981.1"/>
    <property type="molecule type" value="Genomic_DNA"/>
</dbReference>